<dbReference type="Gene3D" id="3.80.10.10">
    <property type="entry name" value="Ribonuclease Inhibitor"/>
    <property type="match status" value="1"/>
</dbReference>
<feature type="region of interest" description="Disordered" evidence="2">
    <location>
        <begin position="383"/>
        <end position="428"/>
    </location>
</feature>
<organism evidence="3 4">
    <name type="scientific">Coccomyxa subellipsoidea</name>
    <dbReference type="NCBI Taxonomy" id="248742"/>
    <lineage>
        <taxon>Eukaryota</taxon>
        <taxon>Viridiplantae</taxon>
        <taxon>Chlorophyta</taxon>
        <taxon>core chlorophytes</taxon>
        <taxon>Trebouxiophyceae</taxon>
        <taxon>Trebouxiophyceae incertae sedis</taxon>
        <taxon>Coccomyxaceae</taxon>
        <taxon>Coccomyxa</taxon>
    </lineage>
</organism>
<dbReference type="InterPro" id="IPR032675">
    <property type="entry name" value="LRR_dom_sf"/>
</dbReference>
<dbReference type="SUPFAM" id="SSF52058">
    <property type="entry name" value="L domain-like"/>
    <property type="match status" value="1"/>
</dbReference>
<accession>A0ABR2YM90</accession>
<dbReference type="Proteomes" id="UP001491310">
    <property type="component" value="Unassembled WGS sequence"/>
</dbReference>
<feature type="compositionally biased region" description="Acidic residues" evidence="2">
    <location>
        <begin position="392"/>
        <end position="428"/>
    </location>
</feature>
<protein>
    <recommendedName>
        <fullName evidence="5">RNI-like protein</fullName>
    </recommendedName>
</protein>
<proteinExistence type="predicted"/>
<evidence type="ECO:0000313" key="3">
    <source>
        <dbReference type="EMBL" id="KAK9907997.1"/>
    </source>
</evidence>
<evidence type="ECO:0000256" key="1">
    <source>
        <dbReference type="ARBA" id="ARBA00004430"/>
    </source>
</evidence>
<name>A0ABR2YM90_9CHLO</name>
<comment type="subcellular location">
    <subcellularLocation>
        <location evidence="1">Cytoplasm</location>
        <location evidence="1">Cytoskeleton</location>
        <location evidence="1">Cilium axoneme</location>
    </subcellularLocation>
</comment>
<sequence length="428" mass="46408">MCSHWGAAESIRLNFDYTSHEQAKMLGYPLGMMAAATAPEAQQPAKATVLQIATNSSDPDLDPWLCRLLAGAPNLAVAELNLPRIPPGIPAMPNLAHLLLRAQRTCLADIQSALQAAPNLKTLLLGQDWCLDQAPNDDITAWDMVLPPRLQHLSLEYINPSSLTVPEGCTISFTGMLKELDGVFGAAGWKLRGGCLKMLDAYGFCNNGLASEYPSLVANLSGVEVLRLAERPFHTISSATDEWVLGQLPQEATSCITTLHLTAQELAVTVPSWPALRHVKLDAHMYLMLDFEDAEALATTLQSFEISSSVEDRAGLKQFQRALAAQGKRLVTRGKGYEPPEALEQPPDAITDVAKMCCCGCCTACLSEDGTLGDARSVREIVALRGDGPSGESDEDDSEDDEFDDEEGFYSDEEEEDSDEYDESDGEL</sequence>
<dbReference type="EMBL" id="JALJOT010000008">
    <property type="protein sequence ID" value="KAK9907997.1"/>
    <property type="molecule type" value="Genomic_DNA"/>
</dbReference>
<reference evidence="3 4" key="1">
    <citation type="journal article" date="2024" name="Nat. Commun.">
        <title>Phylogenomics reveals the evolutionary origins of lichenization in chlorophyte algae.</title>
        <authorList>
            <person name="Puginier C."/>
            <person name="Libourel C."/>
            <person name="Otte J."/>
            <person name="Skaloud P."/>
            <person name="Haon M."/>
            <person name="Grisel S."/>
            <person name="Petersen M."/>
            <person name="Berrin J.G."/>
            <person name="Delaux P.M."/>
            <person name="Dal Grande F."/>
            <person name="Keller J."/>
        </authorList>
    </citation>
    <scope>NUCLEOTIDE SEQUENCE [LARGE SCALE GENOMIC DNA]</scope>
    <source>
        <strain evidence="3 4">SAG 216-7</strain>
    </source>
</reference>
<evidence type="ECO:0000256" key="2">
    <source>
        <dbReference type="SAM" id="MobiDB-lite"/>
    </source>
</evidence>
<comment type="caution">
    <text evidence="3">The sequence shown here is derived from an EMBL/GenBank/DDBJ whole genome shotgun (WGS) entry which is preliminary data.</text>
</comment>
<keyword evidence="4" id="KW-1185">Reference proteome</keyword>
<gene>
    <name evidence="3" type="ORF">WJX75_001266</name>
</gene>
<evidence type="ECO:0008006" key="5">
    <source>
        <dbReference type="Google" id="ProtNLM"/>
    </source>
</evidence>
<evidence type="ECO:0000313" key="4">
    <source>
        <dbReference type="Proteomes" id="UP001491310"/>
    </source>
</evidence>